<evidence type="ECO:0000313" key="2">
    <source>
        <dbReference type="EMBL" id="ULN43072.1"/>
    </source>
</evidence>
<sequence>MIELALFAAAGLLYALASYRRERAVPGDGTRRIDRTTAIVMIEAVCMAVAAVVAALLYMVTVVS</sequence>
<dbReference type="RefSeq" id="WP_240179396.1">
    <property type="nucleotide sequence ID" value="NZ_CP092362.2"/>
</dbReference>
<accession>A0ABY3TNP3</accession>
<name>A0ABY3TNP3_9MYCO</name>
<gene>
    <name evidence="2" type="ORF">MI149_08325</name>
</gene>
<keyword evidence="1" id="KW-1133">Transmembrane helix</keyword>
<evidence type="ECO:0000256" key="1">
    <source>
        <dbReference type="SAM" id="Phobius"/>
    </source>
</evidence>
<organism evidence="2 3">
    <name type="scientific">Mycolicibacterium crocinum</name>
    <dbReference type="NCBI Taxonomy" id="388459"/>
    <lineage>
        <taxon>Bacteria</taxon>
        <taxon>Bacillati</taxon>
        <taxon>Actinomycetota</taxon>
        <taxon>Actinomycetes</taxon>
        <taxon>Mycobacteriales</taxon>
        <taxon>Mycobacteriaceae</taxon>
        <taxon>Mycolicibacterium</taxon>
    </lineage>
</organism>
<dbReference type="Proteomes" id="UP001055337">
    <property type="component" value="Chromosome"/>
</dbReference>
<protein>
    <submittedName>
        <fullName evidence="2">Uncharacterized protein</fullName>
    </submittedName>
</protein>
<dbReference type="EMBL" id="CP092362">
    <property type="protein sequence ID" value="ULN43072.1"/>
    <property type="molecule type" value="Genomic_DNA"/>
</dbReference>
<keyword evidence="3" id="KW-1185">Reference proteome</keyword>
<reference evidence="2" key="1">
    <citation type="submission" date="2022-08" db="EMBL/GenBank/DDBJ databases">
        <title>Whole genome sequencing of non-tuberculosis mycobacteria type-strains.</title>
        <authorList>
            <person name="Igarashi Y."/>
            <person name="Osugi A."/>
            <person name="Mitarai S."/>
        </authorList>
    </citation>
    <scope>NUCLEOTIDE SEQUENCE</scope>
    <source>
        <strain evidence="2">JCM 16369</strain>
    </source>
</reference>
<keyword evidence="1" id="KW-0472">Membrane</keyword>
<keyword evidence="1" id="KW-0812">Transmembrane</keyword>
<evidence type="ECO:0000313" key="3">
    <source>
        <dbReference type="Proteomes" id="UP001055337"/>
    </source>
</evidence>
<proteinExistence type="predicted"/>
<feature type="transmembrane region" description="Helical" evidence="1">
    <location>
        <begin position="41"/>
        <end position="63"/>
    </location>
</feature>